<dbReference type="GO" id="GO:0000139">
    <property type="term" value="C:Golgi membrane"/>
    <property type="evidence" value="ECO:0007669"/>
    <property type="project" value="UniProtKB-SubCell"/>
</dbReference>
<accession>A0AAV7F570</accession>
<dbReference type="EMBL" id="JAINDJ010000002">
    <property type="protein sequence ID" value="KAG9455854.1"/>
    <property type="molecule type" value="Genomic_DNA"/>
</dbReference>
<keyword evidence="12 13" id="KW-0464">Manganese</keyword>
<keyword evidence="6" id="KW-0808">Transferase</keyword>
<organism evidence="14 15">
    <name type="scientific">Aristolochia fimbriata</name>
    <name type="common">White veined hardy Dutchman's pipe vine</name>
    <dbReference type="NCBI Taxonomy" id="158543"/>
    <lineage>
        <taxon>Eukaryota</taxon>
        <taxon>Viridiplantae</taxon>
        <taxon>Streptophyta</taxon>
        <taxon>Embryophyta</taxon>
        <taxon>Tracheophyta</taxon>
        <taxon>Spermatophyta</taxon>
        <taxon>Magnoliopsida</taxon>
        <taxon>Magnoliidae</taxon>
        <taxon>Piperales</taxon>
        <taxon>Aristolochiaceae</taxon>
        <taxon>Aristolochia</taxon>
    </lineage>
</organism>
<evidence type="ECO:0000256" key="10">
    <source>
        <dbReference type="ARBA" id="ARBA00023034"/>
    </source>
</evidence>
<evidence type="ECO:0000256" key="2">
    <source>
        <dbReference type="ARBA" id="ARBA00004323"/>
    </source>
</evidence>
<keyword evidence="11 13" id="KW-0472">Membrane</keyword>
<evidence type="ECO:0000256" key="1">
    <source>
        <dbReference type="ARBA" id="ARBA00001936"/>
    </source>
</evidence>
<evidence type="ECO:0000256" key="8">
    <source>
        <dbReference type="ARBA" id="ARBA00022968"/>
    </source>
</evidence>
<keyword evidence="8 13" id="KW-0735">Signal-anchor</keyword>
<feature type="transmembrane region" description="Helical" evidence="13">
    <location>
        <begin position="15"/>
        <end position="37"/>
    </location>
</feature>
<evidence type="ECO:0000256" key="7">
    <source>
        <dbReference type="ARBA" id="ARBA00022692"/>
    </source>
</evidence>
<comment type="caution">
    <text evidence="14">The sequence shown here is derived from an EMBL/GenBank/DDBJ whole genome shotgun (WGS) entry which is preliminary data.</text>
</comment>
<evidence type="ECO:0000256" key="9">
    <source>
        <dbReference type="ARBA" id="ARBA00022989"/>
    </source>
</evidence>
<protein>
    <recommendedName>
        <fullName evidence="13">Hexosyltransferase</fullName>
        <ecNumber evidence="13">2.4.1.-</ecNumber>
    </recommendedName>
</protein>
<comment type="pathway">
    <text evidence="3">Protein modification; protein glycosylation.</text>
</comment>
<keyword evidence="5 13" id="KW-0328">Glycosyltransferase</keyword>
<keyword evidence="7 13" id="KW-0812">Transmembrane</keyword>
<evidence type="ECO:0000256" key="5">
    <source>
        <dbReference type="ARBA" id="ARBA00022676"/>
    </source>
</evidence>
<evidence type="ECO:0000313" key="15">
    <source>
        <dbReference type="Proteomes" id="UP000825729"/>
    </source>
</evidence>
<sequence>MKAAKRGDQQQSRSVARIALTTCLFMAICLLCFFTSVNQINLQHVMKLSSSALFSRSSTVIPTCKLASAAAAQTPSPLPPAIRLLIGVLTLPDQYRLRNLLRLVYGTQKPVAAADVDVKFVFCNLNKDDQKTLVALEIMYYDDIIILNCTENMNQGKTYTFFSSLPQMFASSESRPYDYVMKADDDIYIRLEQLVEALVPLPREDLYYGFTIPCREMNPFNHYMSGMGYVLSWDLVEWIQSSDVAKNHTEGPEDKVLGDWLQMGDRGKNRYNAKPAMYDYPTNLAKNKCERELSPDTISVHRLKNQVKWIKTLRYFNATKKLKPSKLYHVPESLGDYVHPYSFI</sequence>
<comment type="similarity">
    <text evidence="4 13">Belongs to the glycosyltransferase 31 family.</text>
</comment>
<dbReference type="FunFam" id="3.90.550.50:FF:000027">
    <property type="entry name" value="Hexosyltransferase"/>
    <property type="match status" value="1"/>
</dbReference>
<keyword evidence="10 13" id="KW-0333">Golgi apparatus</keyword>
<dbReference type="AlphaFoldDB" id="A0AAV7F570"/>
<dbReference type="GO" id="GO:0016758">
    <property type="term" value="F:hexosyltransferase activity"/>
    <property type="evidence" value="ECO:0007669"/>
    <property type="project" value="InterPro"/>
</dbReference>
<evidence type="ECO:0000256" key="12">
    <source>
        <dbReference type="ARBA" id="ARBA00023211"/>
    </source>
</evidence>
<dbReference type="InterPro" id="IPR002659">
    <property type="entry name" value="Glyco_trans_31"/>
</dbReference>
<name>A0AAV7F570_ARIFI</name>
<proteinExistence type="inferred from homology"/>
<gene>
    <name evidence="14" type="ORF">H6P81_000362</name>
</gene>
<dbReference type="PANTHER" id="PTHR11214:SF351">
    <property type="entry name" value="BETA-1,3-GALACTOSYLTRANSFERASE PVG3"/>
    <property type="match status" value="1"/>
</dbReference>
<dbReference type="EC" id="2.4.1.-" evidence="13"/>
<comment type="cofactor">
    <cofactor evidence="1 13">
        <name>Mn(2+)</name>
        <dbReference type="ChEBI" id="CHEBI:29035"/>
    </cofactor>
</comment>
<keyword evidence="9 13" id="KW-1133">Transmembrane helix</keyword>
<evidence type="ECO:0000256" key="4">
    <source>
        <dbReference type="ARBA" id="ARBA00008661"/>
    </source>
</evidence>
<dbReference type="Gene3D" id="3.90.550.50">
    <property type="match status" value="1"/>
</dbReference>
<dbReference type="Pfam" id="PF01762">
    <property type="entry name" value="Galactosyl_T"/>
    <property type="match status" value="1"/>
</dbReference>
<evidence type="ECO:0000256" key="3">
    <source>
        <dbReference type="ARBA" id="ARBA00004922"/>
    </source>
</evidence>
<evidence type="ECO:0000313" key="14">
    <source>
        <dbReference type="EMBL" id="KAG9455854.1"/>
    </source>
</evidence>
<dbReference type="Proteomes" id="UP000825729">
    <property type="component" value="Unassembled WGS sequence"/>
</dbReference>
<evidence type="ECO:0000256" key="11">
    <source>
        <dbReference type="ARBA" id="ARBA00023136"/>
    </source>
</evidence>
<comment type="subcellular location">
    <subcellularLocation>
        <location evidence="2 13">Golgi apparatus membrane</location>
        <topology evidence="2 13">Single-pass type II membrane protein</topology>
    </subcellularLocation>
</comment>
<evidence type="ECO:0000256" key="13">
    <source>
        <dbReference type="RuleBase" id="RU363063"/>
    </source>
</evidence>
<dbReference type="PANTHER" id="PTHR11214">
    <property type="entry name" value="BETA-1,3-N-ACETYLGLUCOSAMINYLTRANSFERASE"/>
    <property type="match status" value="1"/>
</dbReference>
<reference evidence="14 15" key="1">
    <citation type="submission" date="2021-07" db="EMBL/GenBank/DDBJ databases">
        <title>The Aristolochia fimbriata genome: insights into angiosperm evolution, floral development and chemical biosynthesis.</title>
        <authorList>
            <person name="Jiao Y."/>
        </authorList>
    </citation>
    <scope>NUCLEOTIDE SEQUENCE [LARGE SCALE GENOMIC DNA]</scope>
    <source>
        <strain evidence="14">IBCAS-2021</strain>
        <tissue evidence="14">Leaf</tissue>
    </source>
</reference>
<evidence type="ECO:0000256" key="6">
    <source>
        <dbReference type="ARBA" id="ARBA00022679"/>
    </source>
</evidence>
<keyword evidence="15" id="KW-1185">Reference proteome</keyword>